<dbReference type="PANTHER" id="PTHR10582:SF2">
    <property type="entry name" value="INACTIVE"/>
    <property type="match status" value="1"/>
</dbReference>
<dbReference type="PANTHER" id="PTHR10582">
    <property type="entry name" value="TRANSIENT RECEPTOR POTENTIAL ION CHANNEL PROTEIN"/>
    <property type="match status" value="1"/>
</dbReference>
<feature type="transmembrane region" description="Helical" evidence="6">
    <location>
        <begin position="575"/>
        <end position="598"/>
    </location>
</feature>
<dbReference type="InterPro" id="IPR024862">
    <property type="entry name" value="TRPV"/>
</dbReference>
<evidence type="ECO:0000313" key="8">
    <source>
        <dbReference type="EMBL" id="OQR88248.1"/>
    </source>
</evidence>
<dbReference type="Proteomes" id="UP000243579">
    <property type="component" value="Unassembled WGS sequence"/>
</dbReference>
<evidence type="ECO:0000256" key="2">
    <source>
        <dbReference type="ARBA" id="ARBA00022692"/>
    </source>
</evidence>
<evidence type="ECO:0000256" key="3">
    <source>
        <dbReference type="ARBA" id="ARBA00022737"/>
    </source>
</evidence>
<dbReference type="EMBL" id="JNBR01001393">
    <property type="protein sequence ID" value="OQR88248.1"/>
    <property type="molecule type" value="Genomic_DNA"/>
</dbReference>
<feature type="transmembrane region" description="Helical" evidence="6">
    <location>
        <begin position="181"/>
        <end position="199"/>
    </location>
</feature>
<feature type="transmembrane region" description="Helical" evidence="6">
    <location>
        <begin position="289"/>
        <end position="309"/>
    </location>
</feature>
<evidence type="ECO:0000313" key="9">
    <source>
        <dbReference type="Proteomes" id="UP000243579"/>
    </source>
</evidence>
<dbReference type="GO" id="GO:0098703">
    <property type="term" value="P:calcium ion import across plasma membrane"/>
    <property type="evidence" value="ECO:0007669"/>
    <property type="project" value="TreeGrafter"/>
</dbReference>
<keyword evidence="5 6" id="KW-0472">Membrane</keyword>
<dbReference type="Pfam" id="PF00520">
    <property type="entry name" value="Ion_trans"/>
    <property type="match status" value="1"/>
</dbReference>
<dbReference type="InterPro" id="IPR005821">
    <property type="entry name" value="Ion_trans_dom"/>
</dbReference>
<feature type="transmembrane region" description="Helical" evidence="6">
    <location>
        <begin position="461"/>
        <end position="482"/>
    </location>
</feature>
<evidence type="ECO:0000256" key="6">
    <source>
        <dbReference type="SAM" id="Phobius"/>
    </source>
</evidence>
<accession>A0A1V9YR56</accession>
<evidence type="ECO:0000256" key="5">
    <source>
        <dbReference type="ARBA" id="ARBA00023136"/>
    </source>
</evidence>
<proteinExistence type="predicted"/>
<evidence type="ECO:0000256" key="1">
    <source>
        <dbReference type="ARBA" id="ARBA00004141"/>
    </source>
</evidence>
<evidence type="ECO:0000259" key="7">
    <source>
        <dbReference type="Pfam" id="PF00520"/>
    </source>
</evidence>
<organism evidence="8 9">
    <name type="scientific">Achlya hypogyna</name>
    <name type="common">Oomycete</name>
    <name type="synonym">Protoachlya hypogyna</name>
    <dbReference type="NCBI Taxonomy" id="1202772"/>
    <lineage>
        <taxon>Eukaryota</taxon>
        <taxon>Sar</taxon>
        <taxon>Stramenopiles</taxon>
        <taxon>Oomycota</taxon>
        <taxon>Saprolegniomycetes</taxon>
        <taxon>Saprolegniales</taxon>
        <taxon>Achlyaceae</taxon>
        <taxon>Achlya</taxon>
    </lineage>
</organism>
<dbReference type="GO" id="GO:0005886">
    <property type="term" value="C:plasma membrane"/>
    <property type="evidence" value="ECO:0007669"/>
    <property type="project" value="TreeGrafter"/>
</dbReference>
<dbReference type="GO" id="GO:0005262">
    <property type="term" value="F:calcium channel activity"/>
    <property type="evidence" value="ECO:0007669"/>
    <property type="project" value="TreeGrafter"/>
</dbReference>
<dbReference type="OrthoDB" id="77651at2759"/>
<keyword evidence="3" id="KW-0677">Repeat</keyword>
<keyword evidence="2 6" id="KW-0812">Transmembrane</keyword>
<gene>
    <name evidence="8" type="ORF">ACHHYP_07021</name>
</gene>
<keyword evidence="9" id="KW-1185">Reference proteome</keyword>
<sequence length="692" mass="78628">MHYISGAADGATHRYYNRQDTVGVMIEMTPSEPSTTYMVTRTPMSASGYSQFDDHDDVAKPLPQSQRFHEDLEAGRPTFRHTTSLAREAAKAEKIREIETIAANLDACKDDVSLIGSAFRTNVRKSVLYKLLHQDASAELSPFDVDAIEDEKKQLLRHPVMRLIVLLKWRAFGLRGYCEQLFMHLLLLLTFTVSLGLTLKVTKDGQGNSTIVHSKSFNNFNSFEDDNSGSGSTFDFGSDHMDEYDFTSFTSSDDPDVQFKQMAYFWLVAAPLLLLSLIATRFMTWKNKSTWACVMLVVGGAAATAILLNKEALFGFCKSKAWEILNNCLLGLSALYFCIFELRELAADITDHQVRLSGDSILYWRCVHVPCHFFRSIFDLVRGKTPSPYFESYWNRIQLPTFFFVVVYVLCEYTAPFSDEMRVYAGIPALFLLYVMCVQYLEVFQAVGYLLPMMRHMLTDVFRYLAFYFPIQCAYACAYYLLFKSQLGNLKPYEPVKNFSSTFATTLRGIFPNVNLGQNNTYANDLLTILKTKDTSDMFQGYETVPKSFVTTYLVSFGQINIEPFDQLESTTASILGYILLLTHATIVIVMLLNVLIAMMDKTMGAYMDEAKVEACVTFAECVLRMEKMSKQETSEAYWQQLDMSEVQVLYENIVRADSHEKSNDDAVLKAIAELSATVKSLQMDKKYTSKQ</sequence>
<dbReference type="AlphaFoldDB" id="A0A1V9YR56"/>
<protein>
    <recommendedName>
        <fullName evidence="7">Ion transport domain-containing protein</fullName>
    </recommendedName>
</protein>
<keyword evidence="4 6" id="KW-1133">Transmembrane helix</keyword>
<comment type="caution">
    <text evidence="8">The sequence shown here is derived from an EMBL/GenBank/DDBJ whole genome shotgun (WGS) entry which is preliminary data.</text>
</comment>
<feature type="transmembrane region" description="Helical" evidence="6">
    <location>
        <begin position="393"/>
        <end position="415"/>
    </location>
</feature>
<feature type="domain" description="Ion transport" evidence="7">
    <location>
        <begin position="361"/>
        <end position="600"/>
    </location>
</feature>
<feature type="transmembrane region" description="Helical" evidence="6">
    <location>
        <begin position="263"/>
        <end position="283"/>
    </location>
</feature>
<reference evidence="8 9" key="1">
    <citation type="journal article" date="2014" name="Genome Biol. Evol.">
        <title>The secreted proteins of Achlya hypogyna and Thraustotheca clavata identify the ancestral oomycete secretome and reveal gene acquisitions by horizontal gene transfer.</title>
        <authorList>
            <person name="Misner I."/>
            <person name="Blouin N."/>
            <person name="Leonard G."/>
            <person name="Richards T.A."/>
            <person name="Lane C.E."/>
        </authorList>
    </citation>
    <scope>NUCLEOTIDE SEQUENCE [LARGE SCALE GENOMIC DNA]</scope>
    <source>
        <strain evidence="8 9">ATCC 48635</strain>
    </source>
</reference>
<feature type="transmembrane region" description="Helical" evidence="6">
    <location>
        <begin position="421"/>
        <end position="441"/>
    </location>
</feature>
<comment type="subcellular location">
    <subcellularLocation>
        <location evidence="1">Membrane</location>
        <topology evidence="1">Multi-pass membrane protein</topology>
    </subcellularLocation>
</comment>
<name>A0A1V9YR56_ACHHY</name>
<evidence type="ECO:0000256" key="4">
    <source>
        <dbReference type="ARBA" id="ARBA00022989"/>
    </source>
</evidence>